<name>A0A1H0G2Q4_9BACT</name>
<dbReference type="AlphaFoldDB" id="A0A1H0G2Q4"/>
<sequence>MSENKLKLVYLTPALYMAGGVERVLTLKANYFAEHYDYDITIILTEGKDKPFFYPLSPKIKVINLDINFEELWGYSFIKKIFVYLKKQRLYKKMVAAELMRLHPDITISLLRREINFLTDIKDESKKIGELHVNRANYRNFESGDSNFFKNLFAKFWMRSLVFKLKKLDEFVVLTNEDRQSWPELSNISVIPDPLSFVPACVSNLTEKRVIAVGRYVYQKGFDLLLQAWSKIEKQYPDWQLVIYGDGNRTPYEMLVRQLGIDDSRCHLKGPTTNIQQEYANSSLFVFSSRFEGFGMVLVEAMACGLPVVSFACPCGPKDIISDGEDGLLVEKGHVDAMADGLSRMMSDEQLRISMSQAARRNVKRFSIEQIAECWKMMFETKGSNS</sequence>
<comment type="caution">
    <text evidence="2">The sequence shown here is derived from an EMBL/GenBank/DDBJ whole genome shotgun (WGS) entry which is preliminary data.</text>
</comment>
<dbReference type="RefSeq" id="WP_091853109.1">
    <property type="nucleotide sequence ID" value="NZ_FNIW01000007.1"/>
</dbReference>
<dbReference type="PANTHER" id="PTHR12526">
    <property type="entry name" value="GLYCOSYLTRANSFERASE"/>
    <property type="match status" value="1"/>
</dbReference>
<evidence type="ECO:0000259" key="1">
    <source>
        <dbReference type="Pfam" id="PF00534"/>
    </source>
</evidence>
<evidence type="ECO:0000313" key="3">
    <source>
        <dbReference type="Proteomes" id="UP000199134"/>
    </source>
</evidence>
<dbReference type="InterPro" id="IPR001296">
    <property type="entry name" value="Glyco_trans_1"/>
</dbReference>
<dbReference type="OrthoDB" id="9811239at2"/>
<dbReference type="SUPFAM" id="SSF53756">
    <property type="entry name" value="UDP-Glycosyltransferase/glycogen phosphorylase"/>
    <property type="match status" value="1"/>
</dbReference>
<dbReference type="EMBL" id="FNIW01000007">
    <property type="protein sequence ID" value="SDO01130.1"/>
    <property type="molecule type" value="Genomic_DNA"/>
</dbReference>
<dbReference type="Gene3D" id="3.40.50.2000">
    <property type="entry name" value="Glycogen Phosphorylase B"/>
    <property type="match status" value="2"/>
</dbReference>
<organism evidence="2 3">
    <name type="scientific">Prevotella communis</name>
    <dbReference type="NCBI Taxonomy" id="2913614"/>
    <lineage>
        <taxon>Bacteria</taxon>
        <taxon>Pseudomonadati</taxon>
        <taxon>Bacteroidota</taxon>
        <taxon>Bacteroidia</taxon>
        <taxon>Bacteroidales</taxon>
        <taxon>Prevotellaceae</taxon>
        <taxon>Prevotella</taxon>
    </lineage>
</organism>
<dbReference type="Proteomes" id="UP000199134">
    <property type="component" value="Unassembled WGS sequence"/>
</dbReference>
<gene>
    <name evidence="2" type="ORF">SAMN04487900_10764</name>
</gene>
<protein>
    <submittedName>
        <fullName evidence="2">Glycosyltransferase involved in cell wall bisynthesis</fullName>
    </submittedName>
</protein>
<dbReference type="GO" id="GO:0016757">
    <property type="term" value="F:glycosyltransferase activity"/>
    <property type="evidence" value="ECO:0007669"/>
    <property type="project" value="InterPro"/>
</dbReference>
<reference evidence="3" key="1">
    <citation type="submission" date="2016-10" db="EMBL/GenBank/DDBJ databases">
        <authorList>
            <person name="de Groot N.N."/>
        </authorList>
    </citation>
    <scope>NUCLEOTIDE SEQUENCE [LARGE SCALE GENOMIC DNA]</scope>
    <source>
        <strain evidence="3">BP1-145</strain>
    </source>
</reference>
<accession>A0A1H0G2Q4</accession>
<dbReference type="Pfam" id="PF00534">
    <property type="entry name" value="Glycos_transf_1"/>
    <property type="match status" value="1"/>
</dbReference>
<dbReference type="PANTHER" id="PTHR12526:SF630">
    <property type="entry name" value="GLYCOSYLTRANSFERASE"/>
    <property type="match status" value="1"/>
</dbReference>
<proteinExistence type="predicted"/>
<evidence type="ECO:0000313" key="2">
    <source>
        <dbReference type="EMBL" id="SDO01130.1"/>
    </source>
</evidence>
<dbReference type="CDD" id="cd03820">
    <property type="entry name" value="GT4_AmsD-like"/>
    <property type="match status" value="1"/>
</dbReference>
<feature type="domain" description="Glycosyl transferase family 1" evidence="1">
    <location>
        <begin position="204"/>
        <end position="361"/>
    </location>
</feature>